<evidence type="ECO:0000313" key="3">
    <source>
        <dbReference type="Proteomes" id="UP000292274"/>
    </source>
</evidence>
<name>A0A4R0GXG7_9ACTN</name>
<dbReference type="Pfam" id="PF05834">
    <property type="entry name" value="Lycopene_cycl"/>
    <property type="match status" value="1"/>
</dbReference>
<dbReference type="AlphaFoldDB" id="A0A4R0GXG7"/>
<dbReference type="OrthoDB" id="24355at2"/>
<reference evidence="2 3" key="1">
    <citation type="submission" date="2019-02" db="EMBL/GenBank/DDBJ databases">
        <title>Jishengella sp. nov., isolated from a root of Zingiber montanum.</title>
        <authorList>
            <person name="Kuncharoen N."/>
            <person name="Kudo T."/>
            <person name="Masahiro Y."/>
            <person name="Ohkuma M."/>
            <person name="Tanasupawat S."/>
        </authorList>
    </citation>
    <scope>NUCLEOTIDE SEQUENCE [LARGE SCALE GENOMIC DNA]</scope>
    <source>
        <strain evidence="2 3">PLAI 1-1</strain>
    </source>
</reference>
<protein>
    <submittedName>
        <fullName evidence="2">Lycopene cyclase</fullName>
    </submittedName>
</protein>
<comment type="caution">
    <text evidence="2">The sequence shown here is derived from an EMBL/GenBank/DDBJ whole genome shotgun (WGS) entry which is preliminary data.</text>
</comment>
<dbReference type="InterPro" id="IPR036188">
    <property type="entry name" value="FAD/NAD-bd_sf"/>
</dbReference>
<organism evidence="2 3">
    <name type="scientific">Micromonospora zingiberis</name>
    <dbReference type="NCBI Taxonomy" id="2053011"/>
    <lineage>
        <taxon>Bacteria</taxon>
        <taxon>Bacillati</taxon>
        <taxon>Actinomycetota</taxon>
        <taxon>Actinomycetes</taxon>
        <taxon>Micromonosporales</taxon>
        <taxon>Micromonosporaceae</taxon>
        <taxon>Micromonospora</taxon>
    </lineage>
</organism>
<evidence type="ECO:0000313" key="2">
    <source>
        <dbReference type="EMBL" id="TCC00209.1"/>
    </source>
</evidence>
<gene>
    <name evidence="2" type="ORF">E0H26_00420</name>
</gene>
<accession>A0A4R0GXG7</accession>
<proteinExistence type="predicted"/>
<evidence type="ECO:0000256" key="1">
    <source>
        <dbReference type="SAM" id="MobiDB-lite"/>
    </source>
</evidence>
<dbReference type="EMBL" id="SJJR01000001">
    <property type="protein sequence ID" value="TCC00209.1"/>
    <property type="molecule type" value="Genomic_DNA"/>
</dbReference>
<dbReference type="SUPFAM" id="SSF51905">
    <property type="entry name" value="FAD/NAD(P)-binding domain"/>
    <property type="match status" value="1"/>
</dbReference>
<dbReference type="Proteomes" id="UP000292274">
    <property type="component" value="Unassembled WGS sequence"/>
</dbReference>
<sequence length="423" mass="45767">MGCAPVDVDLALVGGGGAASLVLAALARHGVDDLRVAVVDPVHRRGQDRTWAFWDQPGNDLDELLSASWSQVEVVTAEAQRTLDVAPLRYAMLRSAPIYDRVAEAERRLGVIRVAAGADSLSDHGDGVLVGTGAGGPALRAGWVLDSRPRPPDRPGRTNWLQHFRGWWLAADRPVFDPTRAVLMDFRTPQPARGVSFGYVLPVNSRYALVEYTEFSPDLLTGAAYDRALAGYCDLLGLDQARFTVREVENGVIPMTDGPFVARPSPRVVRLGTAGGATRPSTGFTFSAMYRQAEQVAQALSAGRPPVPSPAYPRRHRWMDAVALRALDRDLVGGPEFFGRLFDRNPASRVLRFLDGATTAAEDLAVMRSTRLLPMVAATVGDAVSRVRDRVVPSRRPAWTVPPPVVGTDHPAGPPPRGRGQLR</sequence>
<keyword evidence="3" id="KW-1185">Reference proteome</keyword>
<feature type="region of interest" description="Disordered" evidence="1">
    <location>
        <begin position="395"/>
        <end position="423"/>
    </location>
</feature>
<dbReference type="RefSeq" id="WP_131299344.1">
    <property type="nucleotide sequence ID" value="NZ_SJJR01000001.1"/>
</dbReference>